<dbReference type="InterPro" id="IPR023395">
    <property type="entry name" value="MCP_dom_sf"/>
</dbReference>
<keyword evidence="9" id="KW-0853">WD repeat</keyword>
<evidence type="ECO:0000256" key="5">
    <source>
        <dbReference type="ARBA" id="ARBA00022737"/>
    </source>
</evidence>
<dbReference type="EMBL" id="CAJOBP010008879">
    <property type="protein sequence ID" value="CAF4542851.1"/>
    <property type="molecule type" value="Genomic_DNA"/>
</dbReference>
<feature type="repeat" description="Solcar" evidence="10">
    <location>
        <begin position="3"/>
        <end position="87"/>
    </location>
</feature>
<keyword evidence="7" id="KW-0496">Mitochondrion</keyword>
<dbReference type="PROSITE" id="PS50920">
    <property type="entry name" value="SOLCAR"/>
    <property type="match status" value="2"/>
</dbReference>
<evidence type="ECO:0000256" key="2">
    <source>
        <dbReference type="ARBA" id="ARBA00006375"/>
    </source>
</evidence>
<dbReference type="PANTHER" id="PTHR45624">
    <property type="entry name" value="MITOCHONDRIAL BASIC AMINO ACIDS TRANSPORTER-RELATED"/>
    <property type="match status" value="1"/>
</dbReference>
<evidence type="ECO:0000256" key="6">
    <source>
        <dbReference type="ARBA" id="ARBA00022989"/>
    </source>
</evidence>
<dbReference type="GO" id="GO:0031966">
    <property type="term" value="C:mitochondrial membrane"/>
    <property type="evidence" value="ECO:0007669"/>
    <property type="project" value="UniProtKB-SubCell"/>
</dbReference>
<dbReference type="SUPFAM" id="SSF103506">
    <property type="entry name" value="Mitochondrial carrier"/>
    <property type="match status" value="1"/>
</dbReference>
<dbReference type="Pfam" id="PF00153">
    <property type="entry name" value="Mito_carr"/>
    <property type="match status" value="3"/>
</dbReference>
<dbReference type="InterPro" id="IPR050567">
    <property type="entry name" value="Mitochondrial_Carrier"/>
</dbReference>
<evidence type="ECO:0000256" key="7">
    <source>
        <dbReference type="ARBA" id="ARBA00023128"/>
    </source>
</evidence>
<name>A0A820Y4X8_9BILA</name>
<keyword evidence="4 10" id="KW-0812">Transmembrane</keyword>
<dbReference type="AlphaFoldDB" id="A0A820Y4X8"/>
<evidence type="ECO:0000256" key="3">
    <source>
        <dbReference type="ARBA" id="ARBA00022448"/>
    </source>
</evidence>
<proteinExistence type="inferred from homology"/>
<feature type="repeat" description="WD" evidence="9">
    <location>
        <begin position="328"/>
        <end position="370"/>
    </location>
</feature>
<dbReference type="Pfam" id="PF00400">
    <property type="entry name" value="WD40"/>
    <property type="match status" value="2"/>
</dbReference>
<keyword evidence="8 10" id="KW-0472">Membrane</keyword>
<keyword evidence="13" id="KW-1185">Reference proteome</keyword>
<dbReference type="InterPro" id="IPR001680">
    <property type="entry name" value="WD40_rpt"/>
</dbReference>
<evidence type="ECO:0000313" key="13">
    <source>
        <dbReference type="Proteomes" id="UP000663873"/>
    </source>
</evidence>
<evidence type="ECO:0000256" key="1">
    <source>
        <dbReference type="ARBA" id="ARBA00004225"/>
    </source>
</evidence>
<dbReference type="PROSITE" id="PS50082">
    <property type="entry name" value="WD_REPEATS_2"/>
    <property type="match status" value="2"/>
</dbReference>
<keyword evidence="6" id="KW-1133">Transmembrane helix</keyword>
<evidence type="ECO:0000256" key="8">
    <source>
        <dbReference type="ARBA" id="ARBA00023136"/>
    </source>
</evidence>
<sequence length="593" mass="67081">MKSTAIYDFLSGIAGATVSVYVGQPLDTIKTKLQIFPNHYRNFFDCAQNIFNKDGIRGFYAGTTPALLANVAENGVLFMAYGQCKNIICKLNNKDNHEQLTSLENMAAGSLAATFASFVLCPTELVKCRIQTMHEMQSNTENQMRKLISPIDVTRNIIRTEGTRGLFRGLTATLARECPGYGFFFGTYEFTRSSLTKKNEKKTDIGFLKTWVSGGMAGICFWTFMFPIDVIKSRIQVLKPNMSTMKYAIEFVKHEGFQLLAIEPYEKTERFSELYDFRNAPRQAQARAALQPTDIGWSPIDEHLFASASTTGLLNIWDANQLVMIGQFKIHNATINRLQFHPSNPKLLLTASQDGYAKLIDFRTFNTNKVVASFRHVSEDGFRDIHINPINTNLFAAALNDQCIVPLWDIRRIESPAMVLTTADRTLCLAWNPNEPYWLATGGRDRTIRIWNAQDSNSRQEPLFKVQSFGTVAKLSWRPTCRYHVACSTLSVDPRIHVWDVRRAYLPQASFCHHQNSIGDFSWRPNSDNLVSVGRDERVVHANISSAIKTDNFVSLFSLSVTSKGHVYATMPNRNNEYLTALYAERHIPSSFT</sequence>
<dbReference type="InterPro" id="IPR036322">
    <property type="entry name" value="WD40_repeat_dom_sf"/>
</dbReference>
<evidence type="ECO:0008006" key="14">
    <source>
        <dbReference type="Google" id="ProtNLM"/>
    </source>
</evidence>
<dbReference type="GO" id="GO:0000064">
    <property type="term" value="F:L-ornithine transmembrane transporter activity"/>
    <property type="evidence" value="ECO:0007669"/>
    <property type="project" value="TreeGrafter"/>
</dbReference>
<dbReference type="InterPro" id="IPR015943">
    <property type="entry name" value="WD40/YVTN_repeat-like_dom_sf"/>
</dbReference>
<dbReference type="SMART" id="SM00320">
    <property type="entry name" value="WD40"/>
    <property type="match status" value="5"/>
</dbReference>
<dbReference type="PANTHER" id="PTHR45624:SF12">
    <property type="entry name" value="MITOCHONDRIAL ORNITHINE TRANSPORTER 1"/>
    <property type="match status" value="1"/>
</dbReference>
<dbReference type="Proteomes" id="UP000663873">
    <property type="component" value="Unassembled WGS sequence"/>
</dbReference>
<evidence type="ECO:0000256" key="10">
    <source>
        <dbReference type="PROSITE-ProRule" id="PRU00282"/>
    </source>
</evidence>
<feature type="non-terminal residue" evidence="12">
    <location>
        <position position="593"/>
    </location>
</feature>
<evidence type="ECO:0000256" key="4">
    <source>
        <dbReference type="ARBA" id="ARBA00022692"/>
    </source>
</evidence>
<comment type="similarity">
    <text evidence="2 11">Belongs to the mitochondrial carrier (TC 2.A.29) family.</text>
</comment>
<evidence type="ECO:0000313" key="12">
    <source>
        <dbReference type="EMBL" id="CAF4542851.1"/>
    </source>
</evidence>
<feature type="repeat" description="WD" evidence="9">
    <location>
        <begin position="429"/>
        <end position="461"/>
    </location>
</feature>
<feature type="repeat" description="Solcar" evidence="10">
    <location>
        <begin position="100"/>
        <end position="194"/>
    </location>
</feature>
<keyword evidence="5" id="KW-0677">Repeat</keyword>
<dbReference type="Gene3D" id="2.130.10.10">
    <property type="entry name" value="YVTN repeat-like/Quinoprotein amine dehydrogenase"/>
    <property type="match status" value="2"/>
</dbReference>
<comment type="caution">
    <text evidence="12">The sequence shown here is derived from an EMBL/GenBank/DDBJ whole genome shotgun (WGS) entry which is preliminary data.</text>
</comment>
<gene>
    <name evidence="12" type="ORF">UJA718_LOCUS28869</name>
</gene>
<reference evidence="12" key="1">
    <citation type="submission" date="2021-02" db="EMBL/GenBank/DDBJ databases">
        <authorList>
            <person name="Nowell W R."/>
        </authorList>
    </citation>
    <scope>NUCLEOTIDE SEQUENCE</scope>
</reference>
<evidence type="ECO:0000256" key="11">
    <source>
        <dbReference type="RuleBase" id="RU000488"/>
    </source>
</evidence>
<dbReference type="InterPro" id="IPR018108">
    <property type="entry name" value="MCP_transmembrane"/>
</dbReference>
<dbReference type="SUPFAM" id="SSF50978">
    <property type="entry name" value="WD40 repeat-like"/>
    <property type="match status" value="1"/>
</dbReference>
<dbReference type="GO" id="GO:1990575">
    <property type="term" value="P:mitochondrial L-ornithine transmembrane transport"/>
    <property type="evidence" value="ECO:0007669"/>
    <property type="project" value="TreeGrafter"/>
</dbReference>
<dbReference type="Gene3D" id="1.50.40.10">
    <property type="entry name" value="Mitochondrial carrier domain"/>
    <property type="match status" value="1"/>
</dbReference>
<keyword evidence="3 11" id="KW-0813">Transport</keyword>
<organism evidence="12 13">
    <name type="scientific">Rotaria socialis</name>
    <dbReference type="NCBI Taxonomy" id="392032"/>
    <lineage>
        <taxon>Eukaryota</taxon>
        <taxon>Metazoa</taxon>
        <taxon>Spiralia</taxon>
        <taxon>Gnathifera</taxon>
        <taxon>Rotifera</taxon>
        <taxon>Eurotatoria</taxon>
        <taxon>Bdelloidea</taxon>
        <taxon>Philodinida</taxon>
        <taxon>Philodinidae</taxon>
        <taxon>Rotaria</taxon>
    </lineage>
</organism>
<protein>
    <recommendedName>
        <fullName evidence="14">Mitochondrial ornithine transporter 1</fullName>
    </recommendedName>
</protein>
<accession>A0A820Y4X8</accession>
<evidence type="ECO:0000256" key="9">
    <source>
        <dbReference type="PROSITE-ProRule" id="PRU00221"/>
    </source>
</evidence>
<comment type="subcellular location">
    <subcellularLocation>
        <location evidence="1">Mitochondrion membrane</location>
        <topology evidence="1">Multi-pass membrane protein</topology>
    </subcellularLocation>
</comment>